<dbReference type="GO" id="GO:0005185">
    <property type="term" value="F:neurohypophyseal hormone activity"/>
    <property type="evidence" value="ECO:0007669"/>
    <property type="project" value="InterPro"/>
</dbReference>
<protein>
    <submittedName>
        <fullName evidence="3">Uncharacterized protein</fullName>
    </submittedName>
</protein>
<accession>A0A815PMS0</accession>
<dbReference type="AlphaFoldDB" id="A0A815PMS0"/>
<evidence type="ECO:0000313" key="4">
    <source>
        <dbReference type="EMBL" id="CAF4324304.1"/>
    </source>
</evidence>
<evidence type="ECO:0000313" key="3">
    <source>
        <dbReference type="EMBL" id="CAF1450888.1"/>
    </source>
</evidence>
<dbReference type="SMART" id="SM00003">
    <property type="entry name" value="NH"/>
    <property type="match status" value="1"/>
</dbReference>
<dbReference type="Proteomes" id="UP000681722">
    <property type="component" value="Unassembled WGS sequence"/>
</dbReference>
<dbReference type="Proteomes" id="UP000663829">
    <property type="component" value="Unassembled WGS sequence"/>
</dbReference>
<name>A0A815PMS0_9BILA</name>
<keyword evidence="5" id="KW-1185">Reference proteome</keyword>
<comment type="caution">
    <text evidence="3">The sequence shown here is derived from an EMBL/GenBank/DDBJ whole genome shotgun (WGS) entry which is preliminary data.</text>
</comment>
<dbReference type="PRINTS" id="PR00831">
    <property type="entry name" value="NEUROPHYSIN"/>
</dbReference>
<evidence type="ECO:0000256" key="2">
    <source>
        <dbReference type="ARBA" id="ARBA00023157"/>
    </source>
</evidence>
<feature type="non-terminal residue" evidence="3">
    <location>
        <position position="1"/>
    </location>
</feature>
<dbReference type="EMBL" id="CAJOBC010084925">
    <property type="protein sequence ID" value="CAF4324304.1"/>
    <property type="molecule type" value="Genomic_DNA"/>
</dbReference>
<organism evidence="3 5">
    <name type="scientific">Didymodactylos carnosus</name>
    <dbReference type="NCBI Taxonomy" id="1234261"/>
    <lineage>
        <taxon>Eukaryota</taxon>
        <taxon>Metazoa</taxon>
        <taxon>Spiralia</taxon>
        <taxon>Gnathifera</taxon>
        <taxon>Rotifera</taxon>
        <taxon>Eurotatoria</taxon>
        <taxon>Bdelloidea</taxon>
        <taxon>Philodinida</taxon>
        <taxon>Philodinidae</taxon>
        <taxon>Didymodactylos</taxon>
    </lineage>
</organism>
<dbReference type="EMBL" id="CAJNOQ010019473">
    <property type="protein sequence ID" value="CAF1450888.1"/>
    <property type="molecule type" value="Genomic_DNA"/>
</dbReference>
<dbReference type="Gene3D" id="2.60.9.10">
    <property type="entry name" value="Neurohypophysial hormone domain"/>
    <property type="match status" value="1"/>
</dbReference>
<evidence type="ECO:0000313" key="5">
    <source>
        <dbReference type="Proteomes" id="UP000663829"/>
    </source>
</evidence>
<dbReference type="OrthoDB" id="10056056at2759"/>
<proteinExistence type="inferred from homology"/>
<dbReference type="SUPFAM" id="SSF49606">
    <property type="entry name" value="Neurophysin II"/>
    <property type="match status" value="1"/>
</dbReference>
<reference evidence="3" key="1">
    <citation type="submission" date="2021-02" db="EMBL/GenBank/DDBJ databases">
        <authorList>
            <person name="Nowell W R."/>
        </authorList>
    </citation>
    <scope>NUCLEOTIDE SEQUENCE</scope>
</reference>
<dbReference type="Pfam" id="PF00184">
    <property type="entry name" value="Hormone_5"/>
    <property type="match status" value="1"/>
</dbReference>
<keyword evidence="2" id="KW-1015">Disulfide bond</keyword>
<comment type="similarity">
    <text evidence="1">Belongs to the vasopressin/oxytocin family.</text>
</comment>
<dbReference type="InterPro" id="IPR000981">
    <property type="entry name" value="Neurhyp_horm"/>
</dbReference>
<gene>
    <name evidence="3" type="ORF">GPM918_LOCUS34735</name>
    <name evidence="4" type="ORF">SRO942_LOCUS35442</name>
</gene>
<evidence type="ECO:0000256" key="1">
    <source>
        <dbReference type="ARBA" id="ARBA00007369"/>
    </source>
</evidence>
<dbReference type="InterPro" id="IPR036387">
    <property type="entry name" value="Neurhyp_horm_dom_sf"/>
</dbReference>
<dbReference type="GO" id="GO:0005576">
    <property type="term" value="C:extracellular region"/>
    <property type="evidence" value="ECO:0007669"/>
    <property type="project" value="InterPro"/>
</dbReference>
<sequence>CPKCGNNGQCFGPNICCSSYDGCRINHPDDIIQCAFEGNNPIPCTIDSQSCSTVIGGQCAENGVCCNAS</sequence>